<proteinExistence type="predicted"/>
<name>A0A0E9Q7E8_ANGAN</name>
<protein>
    <submittedName>
        <fullName evidence="1">Uncharacterized protein</fullName>
    </submittedName>
</protein>
<reference evidence="1" key="1">
    <citation type="submission" date="2014-11" db="EMBL/GenBank/DDBJ databases">
        <authorList>
            <person name="Amaro Gonzalez C."/>
        </authorList>
    </citation>
    <scope>NUCLEOTIDE SEQUENCE</scope>
</reference>
<evidence type="ECO:0000313" key="1">
    <source>
        <dbReference type="EMBL" id="JAH12240.1"/>
    </source>
</evidence>
<dbReference type="EMBL" id="GBXM01096337">
    <property type="protein sequence ID" value="JAH12240.1"/>
    <property type="molecule type" value="Transcribed_RNA"/>
</dbReference>
<accession>A0A0E9Q7E8</accession>
<reference evidence="1" key="2">
    <citation type="journal article" date="2015" name="Fish Shellfish Immunol.">
        <title>Early steps in the European eel (Anguilla anguilla)-Vibrio vulnificus interaction in the gills: Role of the RtxA13 toxin.</title>
        <authorList>
            <person name="Callol A."/>
            <person name="Pajuelo D."/>
            <person name="Ebbesson L."/>
            <person name="Teles M."/>
            <person name="MacKenzie S."/>
            <person name="Amaro C."/>
        </authorList>
    </citation>
    <scope>NUCLEOTIDE SEQUENCE</scope>
</reference>
<sequence>METERVRSGS</sequence>
<organism evidence="1">
    <name type="scientific">Anguilla anguilla</name>
    <name type="common">European freshwater eel</name>
    <name type="synonym">Muraena anguilla</name>
    <dbReference type="NCBI Taxonomy" id="7936"/>
    <lineage>
        <taxon>Eukaryota</taxon>
        <taxon>Metazoa</taxon>
        <taxon>Chordata</taxon>
        <taxon>Craniata</taxon>
        <taxon>Vertebrata</taxon>
        <taxon>Euteleostomi</taxon>
        <taxon>Actinopterygii</taxon>
        <taxon>Neopterygii</taxon>
        <taxon>Teleostei</taxon>
        <taxon>Anguilliformes</taxon>
        <taxon>Anguillidae</taxon>
        <taxon>Anguilla</taxon>
    </lineage>
</organism>